<evidence type="ECO:0000313" key="1">
    <source>
        <dbReference type="EMBL" id="GAA4343620.1"/>
    </source>
</evidence>
<gene>
    <name evidence="1" type="primary">eboE_2</name>
    <name evidence="1" type="ORF">GCM10023184_44010</name>
</gene>
<dbReference type="SUPFAM" id="SSF51658">
    <property type="entry name" value="Xylose isomerase-like"/>
    <property type="match status" value="1"/>
</dbReference>
<sequence length="413" mass="45748">MKTAFGHLGYCTNIHGGEAWADHFHNIRAHVPAVKKRLSPGAPFGIGLRIANSASEDLLQGNELRAFQEWLQQEDCYVFTLNGFPYGGFHGTVVKDAVHAPDWTTRERVAYTKRLADILAVLLPEGLDGGISTSPLSYKPWHPTAVARKEAMVIATAHLLEVILHLVGIKASTGRSIHIDLEPEPGGLIETGAEFIHWYETVLLPEGTTTLAREVGFSAEAADAAIREHLQLCFDICHYAVGFEDVEAAIAELEAKRIRVGKIQVSAALRAPLPDEPAARMNVIDAFRAFDEPTYLHQVVALTKEGARIYYDDLPAALADAGRTDTREWRAHFHVPLFVDDYGLLRSTRPEIKTVLALQQQRPFTAHLEVETYTWDVSPEAMKLPLTESIARELEWVNGLMKAPHLSTSNTNV</sequence>
<proteinExistence type="predicted"/>
<reference evidence="2" key="1">
    <citation type="journal article" date="2019" name="Int. J. Syst. Evol. Microbiol.">
        <title>The Global Catalogue of Microorganisms (GCM) 10K type strain sequencing project: providing services to taxonomists for standard genome sequencing and annotation.</title>
        <authorList>
            <consortium name="The Broad Institute Genomics Platform"/>
            <consortium name="The Broad Institute Genome Sequencing Center for Infectious Disease"/>
            <person name="Wu L."/>
            <person name="Ma J."/>
        </authorList>
    </citation>
    <scope>NUCLEOTIDE SEQUENCE [LARGE SCALE GENOMIC DNA]</scope>
    <source>
        <strain evidence="2">JCM 17919</strain>
    </source>
</reference>
<organism evidence="1 2">
    <name type="scientific">Flaviaesturariibacter amylovorans</name>
    <dbReference type="NCBI Taxonomy" id="1084520"/>
    <lineage>
        <taxon>Bacteria</taxon>
        <taxon>Pseudomonadati</taxon>
        <taxon>Bacteroidota</taxon>
        <taxon>Chitinophagia</taxon>
        <taxon>Chitinophagales</taxon>
        <taxon>Chitinophagaceae</taxon>
        <taxon>Flaviaestuariibacter</taxon>
    </lineage>
</organism>
<name>A0ABP8HSF6_9BACT</name>
<dbReference type="Gene3D" id="3.20.20.150">
    <property type="entry name" value="Divalent-metal-dependent TIM barrel enzymes"/>
    <property type="match status" value="1"/>
</dbReference>
<dbReference type="RefSeq" id="WP_345258151.1">
    <property type="nucleotide sequence ID" value="NZ_BAABGY010000018.1"/>
</dbReference>
<dbReference type="EMBL" id="BAABGY010000018">
    <property type="protein sequence ID" value="GAA4343620.1"/>
    <property type="molecule type" value="Genomic_DNA"/>
</dbReference>
<dbReference type="NCBIfam" id="NF035939">
    <property type="entry name" value="TIM_EboE"/>
    <property type="match status" value="1"/>
</dbReference>
<protein>
    <submittedName>
        <fullName evidence="1">Metabolite traffic protein EboE</fullName>
    </submittedName>
</protein>
<accession>A0ABP8HSF6</accession>
<comment type="caution">
    <text evidence="1">The sequence shown here is derived from an EMBL/GenBank/DDBJ whole genome shotgun (WGS) entry which is preliminary data.</text>
</comment>
<evidence type="ECO:0000313" key="2">
    <source>
        <dbReference type="Proteomes" id="UP001501725"/>
    </source>
</evidence>
<keyword evidence="2" id="KW-1185">Reference proteome</keyword>
<dbReference type="Proteomes" id="UP001501725">
    <property type="component" value="Unassembled WGS sequence"/>
</dbReference>
<dbReference type="InterPro" id="IPR036237">
    <property type="entry name" value="Xyl_isomerase-like_sf"/>
</dbReference>